<dbReference type="Gene3D" id="3.20.20.80">
    <property type="entry name" value="Glycosidases"/>
    <property type="match status" value="1"/>
</dbReference>
<dbReference type="Proteomes" id="UP001332931">
    <property type="component" value="Unassembled WGS sequence"/>
</dbReference>
<protein>
    <submittedName>
        <fullName evidence="4">Sugar-binding domain-containing protein</fullName>
    </submittedName>
</protein>
<evidence type="ECO:0000256" key="1">
    <source>
        <dbReference type="ARBA" id="ARBA00007401"/>
    </source>
</evidence>
<keyword evidence="5" id="KW-1185">Reference proteome</keyword>
<dbReference type="Pfam" id="PF02836">
    <property type="entry name" value="Glyco_hydro_2_C"/>
    <property type="match status" value="1"/>
</dbReference>
<proteinExistence type="inferred from homology"/>
<organism evidence="4 5">
    <name type="scientific">Olsenella absiana</name>
    <dbReference type="NCBI Taxonomy" id="3115222"/>
    <lineage>
        <taxon>Bacteria</taxon>
        <taxon>Bacillati</taxon>
        <taxon>Actinomycetota</taxon>
        <taxon>Coriobacteriia</taxon>
        <taxon>Coriobacteriales</taxon>
        <taxon>Atopobiaceae</taxon>
        <taxon>Olsenella</taxon>
    </lineage>
</organism>
<dbReference type="Pfam" id="PF02837">
    <property type="entry name" value="Glyco_hydro_2_N"/>
    <property type="match status" value="1"/>
</dbReference>
<comment type="caution">
    <text evidence="4">The sequence shown here is derived from an EMBL/GenBank/DDBJ whole genome shotgun (WGS) entry which is preliminary data.</text>
</comment>
<dbReference type="InterPro" id="IPR036156">
    <property type="entry name" value="Beta-gal/glucu_dom_sf"/>
</dbReference>
<accession>A0ABU7R8A5</accession>
<evidence type="ECO:0000313" key="4">
    <source>
        <dbReference type="EMBL" id="MEE6146841.1"/>
    </source>
</evidence>
<dbReference type="InterPro" id="IPR008979">
    <property type="entry name" value="Galactose-bd-like_sf"/>
</dbReference>
<dbReference type="InterPro" id="IPR006104">
    <property type="entry name" value="Glyco_hydro_2_N"/>
</dbReference>
<dbReference type="InterPro" id="IPR006103">
    <property type="entry name" value="Glyco_hydro_2_cat"/>
</dbReference>
<name>A0ABU7R8A5_9ACTN</name>
<dbReference type="Gene3D" id="2.60.120.260">
    <property type="entry name" value="Galactose-binding domain-like"/>
    <property type="match status" value="1"/>
</dbReference>
<sequence length="652" mass="71847">MELDLRRVIGGMAPEPLDVELHRLETPWTGQVERSEHPRPEHPRPQFARVRWRSLNGWWDCAVRPCADARARWREARPPVGGAWESRIRVPFSPEAPLSGVGHRLAPDELLFYGLSFDAPALAAGERLLLHLDAVDWACAAYLNGGRVAEHVGGYLPFSVDLTDALRTGENRLELCVFDPSETGTQLRGKQRIRRGNMWYTAQSGVWRDAWLEVVPAAHLVGVSLAPDPDAGLLRLKARVCGTGTLRVEVCAGEEVVATGGAVVGPGAALPASAGAAGPDVSGQGAGGAAATGVVGEASLEIPVVSPRLWGPEDPFLYGLRLSFGDDEVTSYCAFRTVGVEPDVEGTMRFCLNHAPLFLRGVLDQGYWPDGLMTAPSDAALVADVRRAREAGFNLMRKHVKVESERWYYHCDRLGMLVWQDMVSGGGRRHEWDALNKPTLFRHAQAAFDDRPRLHQRRLSAGDAAFREEWRETAAGTVRLLANHPCVVTWTLFNEGWGQFDARAATRLVRSLDPTRPINATCGWYDQGAGDYHAIHNYFRTMRVYPETLVARLAGARRAFFVSEFGGLMYHVEGHSSLDRAYGYDKFDSEEGWREAARARLEEAAALEGHGLAGFVFTQLSDVEEETNGILTYDRRLDKLTGERFGDAGGVG</sequence>
<gene>
    <name evidence="4" type="ORF">VXJ25_02345</name>
</gene>
<dbReference type="PANTHER" id="PTHR42732:SF2">
    <property type="entry name" value="BETA-MANNOSIDASE"/>
    <property type="match status" value="1"/>
</dbReference>
<dbReference type="EMBL" id="JAZGJQ010000002">
    <property type="protein sequence ID" value="MEE6146841.1"/>
    <property type="molecule type" value="Genomic_DNA"/>
</dbReference>
<comment type="similarity">
    <text evidence="1">Belongs to the glycosyl hydrolase 2 family.</text>
</comment>
<dbReference type="SUPFAM" id="SSF51445">
    <property type="entry name" value="(Trans)glycosidases"/>
    <property type="match status" value="1"/>
</dbReference>
<dbReference type="SUPFAM" id="SSF49785">
    <property type="entry name" value="Galactose-binding domain-like"/>
    <property type="match status" value="1"/>
</dbReference>
<dbReference type="SUPFAM" id="SSF49303">
    <property type="entry name" value="beta-Galactosidase/glucuronidase domain"/>
    <property type="match status" value="1"/>
</dbReference>
<evidence type="ECO:0000259" key="3">
    <source>
        <dbReference type="Pfam" id="PF02837"/>
    </source>
</evidence>
<evidence type="ECO:0000259" key="2">
    <source>
        <dbReference type="Pfam" id="PF02836"/>
    </source>
</evidence>
<feature type="domain" description="Glycosyl hydrolases family 2 sugar binding" evidence="3">
    <location>
        <begin position="112"/>
        <end position="213"/>
    </location>
</feature>
<evidence type="ECO:0000313" key="5">
    <source>
        <dbReference type="Proteomes" id="UP001332931"/>
    </source>
</evidence>
<dbReference type="InterPro" id="IPR017853">
    <property type="entry name" value="GH"/>
</dbReference>
<reference evidence="4 5" key="1">
    <citation type="submission" date="2024-01" db="EMBL/GenBank/DDBJ databases">
        <title>Description of Olsenella sp. nov., isolated from pig feces.</title>
        <authorList>
            <person name="Chang Y.-H."/>
        </authorList>
    </citation>
    <scope>NUCLEOTIDE SEQUENCE [LARGE SCALE GENOMIC DNA]</scope>
    <source>
        <strain evidence="4 5">YH-ols2223</strain>
    </source>
</reference>
<dbReference type="RefSeq" id="WP_330957608.1">
    <property type="nucleotide sequence ID" value="NZ_JAZGJQ010000002.1"/>
</dbReference>
<dbReference type="PANTHER" id="PTHR42732">
    <property type="entry name" value="BETA-GALACTOSIDASE"/>
    <property type="match status" value="1"/>
</dbReference>
<dbReference type="InterPro" id="IPR051913">
    <property type="entry name" value="GH2_Domain-Containing"/>
</dbReference>
<feature type="domain" description="Glycoside hydrolase family 2 catalytic" evidence="2">
    <location>
        <begin position="349"/>
        <end position="523"/>
    </location>
</feature>